<dbReference type="PANTHER" id="PTHR23189">
    <property type="entry name" value="RNA RECOGNITION MOTIF-CONTAINING"/>
    <property type="match status" value="1"/>
</dbReference>
<accession>A0A814BTQ3</accession>
<dbReference type="CDD" id="cd00590">
    <property type="entry name" value="RRM_SF"/>
    <property type="match status" value="1"/>
</dbReference>
<feature type="compositionally biased region" description="Basic residues" evidence="3">
    <location>
        <begin position="235"/>
        <end position="268"/>
    </location>
</feature>
<evidence type="ECO:0000256" key="3">
    <source>
        <dbReference type="SAM" id="MobiDB-lite"/>
    </source>
</evidence>
<dbReference type="SMART" id="SM00360">
    <property type="entry name" value="RRM"/>
    <property type="match status" value="1"/>
</dbReference>
<comment type="caution">
    <text evidence="5">The sequence shown here is derived from an EMBL/GenBank/DDBJ whole genome shotgun (WGS) entry which is preliminary data.</text>
</comment>
<evidence type="ECO:0000256" key="1">
    <source>
        <dbReference type="ARBA" id="ARBA00022884"/>
    </source>
</evidence>
<dbReference type="InterPro" id="IPR035979">
    <property type="entry name" value="RBD_domain_sf"/>
</dbReference>
<feature type="region of interest" description="Disordered" evidence="3">
    <location>
        <begin position="126"/>
        <end position="147"/>
    </location>
</feature>
<dbReference type="AlphaFoldDB" id="A0A814BTQ3"/>
<evidence type="ECO:0000256" key="2">
    <source>
        <dbReference type="PROSITE-ProRule" id="PRU00176"/>
    </source>
</evidence>
<feature type="compositionally biased region" description="Pro residues" evidence="3">
    <location>
        <begin position="196"/>
        <end position="211"/>
    </location>
</feature>
<name>A0A814BTQ3_9BILA</name>
<evidence type="ECO:0000313" key="5">
    <source>
        <dbReference type="EMBL" id="CAF0933895.1"/>
    </source>
</evidence>
<keyword evidence="6" id="KW-1185">Reference proteome</keyword>
<feature type="compositionally biased region" description="Basic and acidic residues" evidence="3">
    <location>
        <begin position="77"/>
        <end position="88"/>
    </location>
</feature>
<protein>
    <recommendedName>
        <fullName evidence="4">RRM domain-containing protein</fullName>
    </recommendedName>
</protein>
<reference evidence="5" key="1">
    <citation type="submission" date="2021-02" db="EMBL/GenBank/DDBJ databases">
        <authorList>
            <person name="Nowell W R."/>
        </authorList>
    </citation>
    <scope>NUCLEOTIDE SEQUENCE</scope>
</reference>
<keyword evidence="1 2" id="KW-0694">RNA-binding</keyword>
<dbReference type="EMBL" id="CAJNOM010000054">
    <property type="protein sequence ID" value="CAF0933895.1"/>
    <property type="molecule type" value="Genomic_DNA"/>
</dbReference>
<gene>
    <name evidence="5" type="ORF">QVE165_LOCUS11259</name>
</gene>
<dbReference type="OrthoDB" id="6159137at2759"/>
<sequence length="348" mass="39843">MCSSNGLLKLFVGDIGDNRKSDLSRVFSKYGEISTIYVDEHKHFAFIEFTSSTDAQRALQRTNNKTVNGSKLRVEYAKPDKTSRDSRRPLTRVHSPPSTFYDHLQVTANRLPTMQSMRQNYYQHHPSTMMSSSTMSRGRSLTPPSFKQNARISSMNHLRSQEFYPPYYPHHPAVYSDPAYYRAAYGDPYLMQRLPPPPPAAFFPPTSPPPSSSSSRSHRNMYSSSGLDRYPPVMSHRRSQRSRSRSRRRTSPTRKTRSSREGKRKRRISTSSSPKNQRDRGPQTPPTSSHRSRKRSRSGSDTVASISEQKTSSTSSSDDENNEIKQSNSKRSKNSESNQKHLKRKTRE</sequence>
<dbReference type="SUPFAM" id="SSF54928">
    <property type="entry name" value="RNA-binding domain, RBD"/>
    <property type="match status" value="1"/>
</dbReference>
<feature type="compositionally biased region" description="Low complexity" evidence="3">
    <location>
        <begin position="212"/>
        <end position="225"/>
    </location>
</feature>
<feature type="domain" description="RRM" evidence="4">
    <location>
        <begin position="8"/>
        <end position="79"/>
    </location>
</feature>
<dbReference type="Pfam" id="PF00076">
    <property type="entry name" value="RRM_1"/>
    <property type="match status" value="1"/>
</dbReference>
<organism evidence="5 6">
    <name type="scientific">Adineta steineri</name>
    <dbReference type="NCBI Taxonomy" id="433720"/>
    <lineage>
        <taxon>Eukaryota</taxon>
        <taxon>Metazoa</taxon>
        <taxon>Spiralia</taxon>
        <taxon>Gnathifera</taxon>
        <taxon>Rotifera</taxon>
        <taxon>Eurotatoria</taxon>
        <taxon>Bdelloidea</taxon>
        <taxon>Adinetida</taxon>
        <taxon>Adinetidae</taxon>
        <taxon>Adineta</taxon>
    </lineage>
</organism>
<feature type="region of interest" description="Disordered" evidence="3">
    <location>
        <begin position="196"/>
        <end position="348"/>
    </location>
</feature>
<dbReference type="PROSITE" id="PS50102">
    <property type="entry name" value="RRM"/>
    <property type="match status" value="1"/>
</dbReference>
<dbReference type="GO" id="GO:0003723">
    <property type="term" value="F:RNA binding"/>
    <property type="evidence" value="ECO:0007669"/>
    <property type="project" value="UniProtKB-UniRule"/>
</dbReference>
<feature type="compositionally biased region" description="Polar residues" evidence="3">
    <location>
        <begin position="137"/>
        <end position="147"/>
    </location>
</feature>
<evidence type="ECO:0000259" key="4">
    <source>
        <dbReference type="PROSITE" id="PS50102"/>
    </source>
</evidence>
<dbReference type="InterPro" id="IPR000504">
    <property type="entry name" value="RRM_dom"/>
</dbReference>
<feature type="compositionally biased region" description="Low complexity" evidence="3">
    <location>
        <begin position="127"/>
        <end position="136"/>
    </location>
</feature>
<feature type="region of interest" description="Disordered" evidence="3">
    <location>
        <begin position="77"/>
        <end position="98"/>
    </location>
</feature>
<dbReference type="Gene3D" id="3.30.70.330">
    <property type="match status" value="1"/>
</dbReference>
<proteinExistence type="predicted"/>
<dbReference type="Proteomes" id="UP000663832">
    <property type="component" value="Unassembled WGS sequence"/>
</dbReference>
<feature type="compositionally biased region" description="Polar residues" evidence="3">
    <location>
        <begin position="301"/>
        <end position="310"/>
    </location>
</feature>
<dbReference type="InterPro" id="IPR012677">
    <property type="entry name" value="Nucleotide-bd_a/b_plait_sf"/>
</dbReference>
<evidence type="ECO:0000313" key="6">
    <source>
        <dbReference type="Proteomes" id="UP000663832"/>
    </source>
</evidence>